<dbReference type="Proteomes" id="UP000789396">
    <property type="component" value="Unassembled WGS sequence"/>
</dbReference>
<sequence>DLPGEDSFSSGETSDNISVGSDSEAALIISLENQSHVTKKSKLVHPKHKRKYIKSSWVWKYFKVSKDGQYDICEVEILNLNNKTVKCDHKFLHNGSTGNMS</sequence>
<comment type="caution">
    <text evidence="1">The sequence shown here is derived from an EMBL/GenBank/DDBJ whole genome shotgun (WGS) entry which is preliminary data.</text>
</comment>
<proteinExistence type="predicted"/>
<feature type="non-terminal residue" evidence="1">
    <location>
        <position position="1"/>
    </location>
</feature>
<organism evidence="1 2">
    <name type="scientific">Racocetra fulgida</name>
    <dbReference type="NCBI Taxonomy" id="60492"/>
    <lineage>
        <taxon>Eukaryota</taxon>
        <taxon>Fungi</taxon>
        <taxon>Fungi incertae sedis</taxon>
        <taxon>Mucoromycota</taxon>
        <taxon>Glomeromycotina</taxon>
        <taxon>Glomeromycetes</taxon>
        <taxon>Diversisporales</taxon>
        <taxon>Gigasporaceae</taxon>
        <taxon>Racocetra</taxon>
    </lineage>
</organism>
<evidence type="ECO:0000313" key="2">
    <source>
        <dbReference type="Proteomes" id="UP000789396"/>
    </source>
</evidence>
<dbReference type="OrthoDB" id="2425148at2759"/>
<dbReference type="AlphaFoldDB" id="A0A9N9K6K7"/>
<accession>A0A9N9K6K7</accession>
<dbReference type="EMBL" id="CAJVPZ010085412">
    <property type="protein sequence ID" value="CAG8811445.1"/>
    <property type="molecule type" value="Genomic_DNA"/>
</dbReference>
<reference evidence="1" key="1">
    <citation type="submission" date="2021-06" db="EMBL/GenBank/DDBJ databases">
        <authorList>
            <person name="Kallberg Y."/>
            <person name="Tangrot J."/>
            <person name="Rosling A."/>
        </authorList>
    </citation>
    <scope>NUCLEOTIDE SEQUENCE</scope>
    <source>
        <strain evidence="1">IN212</strain>
    </source>
</reference>
<evidence type="ECO:0000313" key="1">
    <source>
        <dbReference type="EMBL" id="CAG8811445.1"/>
    </source>
</evidence>
<keyword evidence="2" id="KW-1185">Reference proteome</keyword>
<gene>
    <name evidence="1" type="ORF">RFULGI_LOCUS18793</name>
</gene>
<name>A0A9N9K6K7_9GLOM</name>
<protein>
    <submittedName>
        <fullName evidence="1">12093_t:CDS:1</fullName>
    </submittedName>
</protein>
<feature type="non-terminal residue" evidence="1">
    <location>
        <position position="101"/>
    </location>
</feature>